<evidence type="ECO:0000256" key="1">
    <source>
        <dbReference type="ARBA" id="ARBA00004123"/>
    </source>
</evidence>
<feature type="coiled-coil region" evidence="8">
    <location>
        <begin position="415"/>
        <end position="442"/>
    </location>
</feature>
<reference evidence="11 12" key="1">
    <citation type="journal article" date="2018" name="Nat. Ecol. Evol.">
        <title>Pezizomycetes genomes reveal the molecular basis of ectomycorrhizal truffle lifestyle.</title>
        <authorList>
            <person name="Murat C."/>
            <person name="Payen T."/>
            <person name="Noel B."/>
            <person name="Kuo A."/>
            <person name="Morin E."/>
            <person name="Chen J."/>
            <person name="Kohler A."/>
            <person name="Krizsan K."/>
            <person name="Balestrini R."/>
            <person name="Da Silva C."/>
            <person name="Montanini B."/>
            <person name="Hainaut M."/>
            <person name="Levati E."/>
            <person name="Barry K.W."/>
            <person name="Belfiori B."/>
            <person name="Cichocki N."/>
            <person name="Clum A."/>
            <person name="Dockter R.B."/>
            <person name="Fauchery L."/>
            <person name="Guy J."/>
            <person name="Iotti M."/>
            <person name="Le Tacon F."/>
            <person name="Lindquist E.A."/>
            <person name="Lipzen A."/>
            <person name="Malagnac F."/>
            <person name="Mello A."/>
            <person name="Molinier V."/>
            <person name="Miyauchi S."/>
            <person name="Poulain J."/>
            <person name="Riccioni C."/>
            <person name="Rubini A."/>
            <person name="Sitrit Y."/>
            <person name="Splivallo R."/>
            <person name="Traeger S."/>
            <person name="Wang M."/>
            <person name="Zifcakova L."/>
            <person name="Wipf D."/>
            <person name="Zambonelli A."/>
            <person name="Paolocci F."/>
            <person name="Nowrousian M."/>
            <person name="Ottonello S."/>
            <person name="Baldrian P."/>
            <person name="Spatafora J.W."/>
            <person name="Henrissat B."/>
            <person name="Nagy L.G."/>
            <person name="Aury J.M."/>
            <person name="Wincker P."/>
            <person name="Grigoriev I.V."/>
            <person name="Bonfante P."/>
            <person name="Martin F.M."/>
        </authorList>
    </citation>
    <scope>NUCLEOTIDE SEQUENCE [LARGE SCALE GENOMIC DNA]</scope>
    <source>
        <strain evidence="11 12">CCBAS932</strain>
    </source>
</reference>
<dbReference type="FunFam" id="1.10.10.60:FF:000087">
    <property type="entry name" value="DNA methyltransferase 1-associated protein 1"/>
    <property type="match status" value="1"/>
</dbReference>
<gene>
    <name evidence="11" type="ORF">P167DRAFT_543617</name>
</gene>
<keyword evidence="4" id="KW-0156">Chromatin regulator</keyword>
<dbReference type="GO" id="GO:0035267">
    <property type="term" value="C:NuA4 histone acetyltransferase complex"/>
    <property type="evidence" value="ECO:0007669"/>
    <property type="project" value="InterPro"/>
</dbReference>
<evidence type="ECO:0000256" key="4">
    <source>
        <dbReference type="ARBA" id="ARBA00022853"/>
    </source>
</evidence>
<comment type="subcellular location">
    <subcellularLocation>
        <location evidence="1">Nucleus</location>
    </subcellularLocation>
</comment>
<name>A0A3N4KV89_9PEZI</name>
<evidence type="ECO:0000256" key="5">
    <source>
        <dbReference type="ARBA" id="ARBA00023015"/>
    </source>
</evidence>
<dbReference type="GO" id="GO:0006338">
    <property type="term" value="P:chromatin remodeling"/>
    <property type="evidence" value="ECO:0007669"/>
    <property type="project" value="InterPro"/>
</dbReference>
<proteinExistence type="inferred from homology"/>
<dbReference type="Proteomes" id="UP000277580">
    <property type="component" value="Unassembled WGS sequence"/>
</dbReference>
<keyword evidence="6" id="KW-0804">Transcription</keyword>
<dbReference type="InterPro" id="IPR027109">
    <property type="entry name" value="Swc4/Dmap1"/>
</dbReference>
<dbReference type="PANTHER" id="PTHR12855:SF10">
    <property type="entry name" value="DNA METHYLTRANSFERASE 1-ASSOCIATED PROTEIN 1"/>
    <property type="match status" value="1"/>
</dbReference>
<evidence type="ECO:0000256" key="7">
    <source>
        <dbReference type="ARBA" id="ARBA00023242"/>
    </source>
</evidence>
<keyword evidence="7" id="KW-0539">Nucleus</keyword>
<feature type="domain" description="DAMP1 SANT/Myb-like" evidence="10">
    <location>
        <begin position="105"/>
        <end position="183"/>
    </location>
</feature>
<dbReference type="InterPro" id="IPR032563">
    <property type="entry name" value="DAMP1_SANT-like"/>
</dbReference>
<dbReference type="GO" id="GO:0003714">
    <property type="term" value="F:transcription corepressor activity"/>
    <property type="evidence" value="ECO:0007669"/>
    <property type="project" value="TreeGrafter"/>
</dbReference>
<dbReference type="STRING" id="1392247.A0A3N4KV89"/>
<dbReference type="FunCoup" id="A0A3N4KV89">
    <property type="interactions" value="942"/>
</dbReference>
<feature type="compositionally biased region" description="Basic and acidic residues" evidence="9">
    <location>
        <begin position="1"/>
        <end position="11"/>
    </location>
</feature>
<dbReference type="OrthoDB" id="19740at2759"/>
<protein>
    <recommendedName>
        <fullName evidence="3">SWR1-complex protein 4</fullName>
    </recommendedName>
</protein>
<feature type="region of interest" description="Disordered" evidence="9">
    <location>
        <begin position="1"/>
        <end position="34"/>
    </location>
</feature>
<dbReference type="GO" id="GO:0006281">
    <property type="term" value="P:DNA repair"/>
    <property type="evidence" value="ECO:0007669"/>
    <property type="project" value="InterPro"/>
</dbReference>
<evidence type="ECO:0000256" key="9">
    <source>
        <dbReference type="SAM" id="MobiDB-lite"/>
    </source>
</evidence>
<keyword evidence="8" id="KW-0175">Coiled coil</keyword>
<dbReference type="Gene3D" id="1.10.10.60">
    <property type="entry name" value="Homeodomain-like"/>
    <property type="match status" value="1"/>
</dbReference>
<evidence type="ECO:0000313" key="11">
    <source>
        <dbReference type="EMBL" id="RPB14474.1"/>
    </source>
</evidence>
<sequence length="443" mass="50712">MSGFQDVRDVMDISGPSESTPRAPPLKKQKTVEKRPDGITRELFALLGENPPPVAIVENKFKEKPKWMGKANPWEWKDFTNPARTDSLILRHWERKSKEPPDLEYRFSKFDVKVDIPTYSDGEYEILKDLDWSREETDYLFDLCREYDLRFIIIWDRYDFPNGKSRSVEDLKARYYSVCRSLMELRTPLNRMSPEETQIFNMLNFDKERETSRKKMANVLFARTPEQVKEEEMLLAELKRIVTNQQRTLEERKDLFNRLEMPSSQGSIAGYTGSQGLAALREFMVNSSDKNKKRKSIAMGANTGADGSQPSPAVASISEKASTAIAASQKEAIQPKKQARKLSGEEMKEYGVIYHDKLSQGIKFRSSMVATNVKGGTAQKVSQALAQLEIAQRLTMPTSKTIQKYEQLQSNVGILLDTKKLLEKVEQELRVLKAQQDAAKEDT</sequence>
<keyword evidence="12" id="KW-1185">Reference proteome</keyword>
<dbReference type="PANTHER" id="PTHR12855">
    <property type="entry name" value="DNA METHYLTRANSFERASE 1-ASSOCIATED PROTEIN 1 FAMILY MEMBER"/>
    <property type="match status" value="1"/>
</dbReference>
<evidence type="ECO:0000256" key="2">
    <source>
        <dbReference type="ARBA" id="ARBA00006918"/>
    </source>
</evidence>
<evidence type="ECO:0000259" key="10">
    <source>
        <dbReference type="Pfam" id="PF16282"/>
    </source>
</evidence>
<dbReference type="AlphaFoldDB" id="A0A3N4KV89"/>
<keyword evidence="5" id="KW-0805">Transcription regulation</keyword>
<evidence type="ECO:0000256" key="8">
    <source>
        <dbReference type="SAM" id="Coils"/>
    </source>
</evidence>
<evidence type="ECO:0000256" key="6">
    <source>
        <dbReference type="ARBA" id="ARBA00023163"/>
    </source>
</evidence>
<dbReference type="CDD" id="cd11658">
    <property type="entry name" value="SANT_DMAP1_like"/>
    <property type="match status" value="1"/>
</dbReference>
<dbReference type="InParanoid" id="A0A3N4KV89"/>
<dbReference type="GO" id="GO:0000122">
    <property type="term" value="P:negative regulation of transcription by RNA polymerase II"/>
    <property type="evidence" value="ECO:0007669"/>
    <property type="project" value="TreeGrafter"/>
</dbReference>
<dbReference type="EMBL" id="ML119117">
    <property type="protein sequence ID" value="RPB14474.1"/>
    <property type="molecule type" value="Genomic_DNA"/>
</dbReference>
<evidence type="ECO:0000313" key="12">
    <source>
        <dbReference type="Proteomes" id="UP000277580"/>
    </source>
</evidence>
<accession>A0A3N4KV89</accession>
<comment type="similarity">
    <text evidence="2">Belongs to the SWC4 family.</text>
</comment>
<dbReference type="GO" id="GO:0000812">
    <property type="term" value="C:Swr1 complex"/>
    <property type="evidence" value="ECO:0007669"/>
    <property type="project" value="TreeGrafter"/>
</dbReference>
<dbReference type="Pfam" id="PF16282">
    <property type="entry name" value="SANT_DAMP1_like"/>
    <property type="match status" value="1"/>
</dbReference>
<organism evidence="11 12">
    <name type="scientific">Morchella conica CCBAS932</name>
    <dbReference type="NCBI Taxonomy" id="1392247"/>
    <lineage>
        <taxon>Eukaryota</taxon>
        <taxon>Fungi</taxon>
        <taxon>Dikarya</taxon>
        <taxon>Ascomycota</taxon>
        <taxon>Pezizomycotina</taxon>
        <taxon>Pezizomycetes</taxon>
        <taxon>Pezizales</taxon>
        <taxon>Morchellaceae</taxon>
        <taxon>Morchella</taxon>
    </lineage>
</organism>
<evidence type="ECO:0000256" key="3">
    <source>
        <dbReference type="ARBA" id="ARBA00019132"/>
    </source>
</evidence>